<dbReference type="Proteomes" id="UP001529510">
    <property type="component" value="Unassembled WGS sequence"/>
</dbReference>
<protein>
    <submittedName>
        <fullName evidence="2">Uncharacterized protein</fullName>
    </submittedName>
</protein>
<name>A0ABD0QDX9_CIRMR</name>
<keyword evidence="3" id="KW-1185">Reference proteome</keyword>
<proteinExistence type="predicted"/>
<feature type="non-terminal residue" evidence="2">
    <location>
        <position position="151"/>
    </location>
</feature>
<organism evidence="2 3">
    <name type="scientific">Cirrhinus mrigala</name>
    <name type="common">Mrigala</name>
    <dbReference type="NCBI Taxonomy" id="683832"/>
    <lineage>
        <taxon>Eukaryota</taxon>
        <taxon>Metazoa</taxon>
        <taxon>Chordata</taxon>
        <taxon>Craniata</taxon>
        <taxon>Vertebrata</taxon>
        <taxon>Euteleostomi</taxon>
        <taxon>Actinopterygii</taxon>
        <taxon>Neopterygii</taxon>
        <taxon>Teleostei</taxon>
        <taxon>Ostariophysi</taxon>
        <taxon>Cypriniformes</taxon>
        <taxon>Cyprinidae</taxon>
        <taxon>Labeoninae</taxon>
        <taxon>Labeonini</taxon>
        <taxon>Cirrhinus</taxon>
    </lineage>
</organism>
<dbReference type="AlphaFoldDB" id="A0ABD0QDX9"/>
<dbReference type="EMBL" id="JAMKFB020000009">
    <property type="protein sequence ID" value="KAL0184389.1"/>
    <property type="molecule type" value="Genomic_DNA"/>
</dbReference>
<reference evidence="2 3" key="1">
    <citation type="submission" date="2024-05" db="EMBL/GenBank/DDBJ databases">
        <title>Genome sequencing and assembly of Indian major carp, Cirrhinus mrigala (Hamilton, 1822).</title>
        <authorList>
            <person name="Mohindra V."/>
            <person name="Chowdhury L.M."/>
            <person name="Lal K."/>
            <person name="Jena J.K."/>
        </authorList>
    </citation>
    <scope>NUCLEOTIDE SEQUENCE [LARGE SCALE GENOMIC DNA]</scope>
    <source>
        <strain evidence="2">CM1030</strain>
        <tissue evidence="2">Blood</tissue>
    </source>
</reference>
<evidence type="ECO:0000256" key="1">
    <source>
        <dbReference type="SAM" id="MobiDB-lite"/>
    </source>
</evidence>
<gene>
    <name evidence="2" type="ORF">M9458_020085</name>
</gene>
<feature type="region of interest" description="Disordered" evidence="1">
    <location>
        <begin position="81"/>
        <end position="136"/>
    </location>
</feature>
<evidence type="ECO:0000313" key="2">
    <source>
        <dbReference type="EMBL" id="KAL0184389.1"/>
    </source>
</evidence>
<comment type="caution">
    <text evidence="2">The sequence shown here is derived from an EMBL/GenBank/DDBJ whole genome shotgun (WGS) entry which is preliminary data.</text>
</comment>
<evidence type="ECO:0000313" key="3">
    <source>
        <dbReference type="Proteomes" id="UP001529510"/>
    </source>
</evidence>
<sequence length="151" mass="16555">MEGLEVEDISPALEATEEYLHCLDDNQGDGQVRPPKLKEASTLDKLSSSGVWGLLTGKQSEMSPGNMAWAEQASFTVLGLRHGKRNRARSTNDLAAHAKETNSTSNTSSGGFKRGHNRSRSDVNNRTYTDNGMPAIDKNTLKNMALNDYRD</sequence>
<accession>A0ABD0QDX9</accession>